<dbReference type="KEGG" id="kvl:KVU_PA0246"/>
<dbReference type="RefSeq" id="WP_013368592.1">
    <property type="nucleotide sequence ID" value="NC_017386.1"/>
</dbReference>
<proteinExistence type="predicted"/>
<feature type="chain" id="PRO_5003391957" evidence="1">
    <location>
        <begin position="22"/>
        <end position="336"/>
    </location>
</feature>
<protein>
    <submittedName>
        <fullName evidence="2">Uncharacterized protein</fullName>
    </submittedName>
</protein>
<dbReference type="HOGENOM" id="CLU_721222_0_0_5"/>
<dbReference type="PATRIC" id="fig|759362.5.peg.2939"/>
<accession>F9YBB1</accession>
<feature type="signal peptide" evidence="1">
    <location>
        <begin position="1"/>
        <end position="21"/>
    </location>
</feature>
<dbReference type="EMBL" id="CP002019">
    <property type="protein sequence ID" value="AEM42663.1"/>
    <property type="molecule type" value="Genomic_DNA"/>
</dbReference>
<name>F9YBB1_KETVW</name>
<organism evidence="2 3">
    <name type="scientific">Ketogulonicigenium vulgare (strain WSH-001)</name>
    <dbReference type="NCBI Taxonomy" id="759362"/>
    <lineage>
        <taxon>Bacteria</taxon>
        <taxon>Pseudomonadati</taxon>
        <taxon>Pseudomonadota</taxon>
        <taxon>Alphaproteobacteria</taxon>
        <taxon>Rhodobacterales</taxon>
        <taxon>Roseobacteraceae</taxon>
        <taxon>Ketogulonicigenium</taxon>
    </lineage>
</organism>
<keyword evidence="2" id="KW-0614">Plasmid</keyword>
<keyword evidence="3" id="KW-1185">Reference proteome</keyword>
<gene>
    <name evidence="2" type="ordered locus">KVU_PA0246</name>
</gene>
<evidence type="ECO:0000313" key="3">
    <source>
        <dbReference type="Proteomes" id="UP000000692"/>
    </source>
</evidence>
<sequence length="336" mass="34570">MRPMKSLCGAAALMMPLAAQADVFDHFNSALAALPASVFETETPAQFVNLHALSMIFQTTDFTPDMAGRAMLGLDLPVVQVLAATDPDAFAAQTGVLPSELNFVTGYGARPDQAVIWGGERNLPGDIEARLPILGFAPVAGQHDTFVNGTLGEMNLGAMDPGNPWVGPMGEASLVRVTPFAVYQASSTAALSAATLTPSAYDTAAGLALSQLFAIGGGYVAQVLLFSPAFGQTVGAGHVPAYLGGALADLQTEQGPVTLLALAYADCDLAQQALSAPWPAAFGDGLQSVIAQTEPACLAVTRIGQPDGAMARNTAFEAAYGAILMRDFAPIAVQAN</sequence>
<dbReference type="AlphaFoldDB" id="F9YBB1"/>
<keyword evidence="1" id="KW-0732">Signal</keyword>
<reference evidence="2 3" key="1">
    <citation type="journal article" date="2011" name="J. Bacteriol.">
        <title>Complete genome sequence of the industrial strain Ketogulonicigenium vulgare WSH-001.</title>
        <authorList>
            <person name="Liu L."/>
            <person name="Li Y."/>
            <person name="Zhang J."/>
            <person name="Zhou Z."/>
            <person name="Liu J."/>
            <person name="Li X."/>
            <person name="Zhou J."/>
            <person name="Du G."/>
            <person name="Wang L."/>
            <person name="Chen J."/>
        </authorList>
    </citation>
    <scope>NUCLEOTIDE SEQUENCE [LARGE SCALE GENOMIC DNA]</scope>
    <source>
        <strain evidence="2 3">WSH-001</strain>
        <plasmid evidence="3">pKVU_100</plasmid>
    </source>
</reference>
<dbReference type="OrthoDB" id="7757523at2"/>
<dbReference type="Proteomes" id="UP000000692">
    <property type="component" value="Plasmid 1"/>
</dbReference>
<evidence type="ECO:0000313" key="2">
    <source>
        <dbReference type="EMBL" id="AEM42663.1"/>
    </source>
</evidence>
<evidence type="ECO:0000256" key="1">
    <source>
        <dbReference type="SAM" id="SignalP"/>
    </source>
</evidence>
<geneLocation type="plasmid" evidence="3">
    <name>pKVU_100</name>
</geneLocation>